<evidence type="ECO:0000256" key="2">
    <source>
        <dbReference type="ARBA" id="ARBA00007958"/>
    </source>
</evidence>
<keyword evidence="3" id="KW-0479">Metal-binding</keyword>
<dbReference type="Pfam" id="PF13242">
    <property type="entry name" value="Hydrolase_like"/>
    <property type="match status" value="1"/>
</dbReference>
<evidence type="ECO:0000256" key="4">
    <source>
        <dbReference type="ARBA" id="ARBA00022842"/>
    </source>
</evidence>
<dbReference type="Pfam" id="PF13344">
    <property type="entry name" value="Hydrolase_6"/>
    <property type="match status" value="1"/>
</dbReference>
<gene>
    <name evidence="6" type="primary">nagD</name>
    <name evidence="6" type="ORF">XM38_051570</name>
</gene>
<evidence type="ECO:0000256" key="3">
    <source>
        <dbReference type="ARBA" id="ARBA00022723"/>
    </source>
</evidence>
<dbReference type="Proteomes" id="UP000191901">
    <property type="component" value="Chromosome"/>
</dbReference>
<comment type="similarity">
    <text evidence="2">Belongs to the HAD-like hydrolase superfamily.</text>
</comment>
<dbReference type="GO" id="GO:0046872">
    <property type="term" value="F:metal ion binding"/>
    <property type="evidence" value="ECO:0007669"/>
    <property type="project" value="UniProtKB-KW"/>
</dbReference>
<dbReference type="NCBIfam" id="TIGR01460">
    <property type="entry name" value="HAD-SF-IIA"/>
    <property type="match status" value="1"/>
</dbReference>
<proteinExistence type="inferred from homology"/>
<evidence type="ECO:0000313" key="7">
    <source>
        <dbReference type="Proteomes" id="UP000191901"/>
    </source>
</evidence>
<sequence>MTSLPSVHGLLLDLNGVFYVANRPLDGAVEMIQALKTTSMNYRFVTNNTTESTQSLSQSLKSIGLPIEPHEIISAAYAAVLYLQQLGSPKIYPLLSDDAKQDFADFPYSDTNADVVVLGDMGDAWNYRTLNRAFRLIMQGAELVALHKGKYWQWEAGLSLDIGAFVTGLEYATDRSAVIVGKPSPSFFKLALNDLKLSSDQVAMVGDDIEADVGGAQAMGMPGILVKTGKYRPQLTARSEVIPDVALDSISDLMDLLG</sequence>
<dbReference type="OrthoDB" id="148966at2"/>
<organism evidence="6 7">
    <name type="scientific">Halomicronema hongdechloris C2206</name>
    <dbReference type="NCBI Taxonomy" id="1641165"/>
    <lineage>
        <taxon>Bacteria</taxon>
        <taxon>Bacillati</taxon>
        <taxon>Cyanobacteriota</taxon>
        <taxon>Cyanophyceae</taxon>
        <taxon>Nodosilineales</taxon>
        <taxon>Nodosilineaceae</taxon>
        <taxon>Halomicronema</taxon>
    </lineage>
</organism>
<keyword evidence="4" id="KW-0460">Magnesium</keyword>
<dbReference type="AlphaFoldDB" id="A0A1Z3HV87"/>
<dbReference type="RefSeq" id="WP_088431382.1">
    <property type="nucleotide sequence ID" value="NZ_CP021983.2"/>
</dbReference>
<dbReference type="InterPro" id="IPR006355">
    <property type="entry name" value="LHPP/HDHD2"/>
</dbReference>
<dbReference type="InterPro" id="IPR023214">
    <property type="entry name" value="HAD_sf"/>
</dbReference>
<keyword evidence="7" id="KW-1185">Reference proteome</keyword>
<dbReference type="KEGG" id="hhg:XM38_051570"/>
<dbReference type="InterPro" id="IPR006357">
    <property type="entry name" value="HAD-SF_hydro_IIA"/>
</dbReference>
<keyword evidence="6" id="KW-0378">Hydrolase</keyword>
<dbReference type="PANTHER" id="PTHR19288">
    <property type="entry name" value="4-NITROPHENYLPHOSPHATASE-RELATED"/>
    <property type="match status" value="1"/>
</dbReference>
<dbReference type="GO" id="GO:0005737">
    <property type="term" value="C:cytoplasm"/>
    <property type="evidence" value="ECO:0007669"/>
    <property type="project" value="TreeGrafter"/>
</dbReference>
<protein>
    <recommendedName>
        <fullName evidence="5">Haloacid dehalogenase-like hydrolase domain-containing protein 2</fullName>
    </recommendedName>
</protein>
<comment type="cofactor">
    <cofactor evidence="1">
        <name>Mg(2+)</name>
        <dbReference type="ChEBI" id="CHEBI:18420"/>
    </cofactor>
</comment>
<reference evidence="6 7" key="1">
    <citation type="journal article" date="2016" name="Biochim. Biophys. Acta">
        <title>Characterization of red-shifted phycobilisomes isolated from the chlorophyll f-containing cyanobacterium Halomicronema hongdechloris.</title>
        <authorList>
            <person name="Li Y."/>
            <person name="Lin Y."/>
            <person name="Garvey C.J."/>
            <person name="Birch D."/>
            <person name="Corkery R.W."/>
            <person name="Loughlin P.C."/>
            <person name="Scheer H."/>
            <person name="Willows R.D."/>
            <person name="Chen M."/>
        </authorList>
    </citation>
    <scope>NUCLEOTIDE SEQUENCE [LARGE SCALE GENOMIC DNA]</scope>
    <source>
        <strain evidence="6 7">C2206</strain>
    </source>
</reference>
<dbReference type="Gene3D" id="3.40.50.1000">
    <property type="entry name" value="HAD superfamily/HAD-like"/>
    <property type="match status" value="2"/>
</dbReference>
<dbReference type="NCBIfam" id="TIGR01458">
    <property type="entry name" value="HAD-SF-IIA-hyp3"/>
    <property type="match status" value="1"/>
</dbReference>
<dbReference type="PANTHER" id="PTHR19288:SF46">
    <property type="entry name" value="HALOACID DEHALOGENASE-LIKE HYDROLASE DOMAIN-CONTAINING PROTEIN 2"/>
    <property type="match status" value="1"/>
</dbReference>
<evidence type="ECO:0000313" key="6">
    <source>
        <dbReference type="EMBL" id="ASC74182.1"/>
    </source>
</evidence>
<dbReference type="GO" id="GO:0016791">
    <property type="term" value="F:phosphatase activity"/>
    <property type="evidence" value="ECO:0007669"/>
    <property type="project" value="InterPro"/>
</dbReference>
<dbReference type="STRING" id="1641165.XM38_01530"/>
<name>A0A1Z3HV87_9CYAN</name>
<dbReference type="InterPro" id="IPR036412">
    <property type="entry name" value="HAD-like_sf"/>
</dbReference>
<dbReference type="SUPFAM" id="SSF56784">
    <property type="entry name" value="HAD-like"/>
    <property type="match status" value="1"/>
</dbReference>
<evidence type="ECO:0000256" key="5">
    <source>
        <dbReference type="ARBA" id="ARBA00039666"/>
    </source>
</evidence>
<accession>A0A1Z3HV87</accession>
<dbReference type="EMBL" id="CP021983">
    <property type="protein sequence ID" value="ASC74182.1"/>
    <property type="molecule type" value="Genomic_DNA"/>
</dbReference>
<evidence type="ECO:0000256" key="1">
    <source>
        <dbReference type="ARBA" id="ARBA00001946"/>
    </source>
</evidence>